<accession>A0A2M4DMJ1</accession>
<proteinExistence type="predicted"/>
<evidence type="ECO:0000313" key="1">
    <source>
        <dbReference type="EMBL" id="MBW78772.1"/>
    </source>
</evidence>
<name>A0A2M4DMJ1_ANODA</name>
<dbReference type="AlphaFoldDB" id="A0A2M4DMJ1"/>
<dbReference type="EMBL" id="GGFL01014594">
    <property type="protein sequence ID" value="MBW78772.1"/>
    <property type="molecule type" value="Transcribed_RNA"/>
</dbReference>
<sequence>MATNQDLAAAAAAATTAACQDATTKSIDHWPLKSSIYGLCSGGRGNSLLKYINQLLAFETYLDNSSSSG</sequence>
<organism evidence="1">
    <name type="scientific">Anopheles darlingi</name>
    <name type="common">Mosquito</name>
    <dbReference type="NCBI Taxonomy" id="43151"/>
    <lineage>
        <taxon>Eukaryota</taxon>
        <taxon>Metazoa</taxon>
        <taxon>Ecdysozoa</taxon>
        <taxon>Arthropoda</taxon>
        <taxon>Hexapoda</taxon>
        <taxon>Insecta</taxon>
        <taxon>Pterygota</taxon>
        <taxon>Neoptera</taxon>
        <taxon>Endopterygota</taxon>
        <taxon>Diptera</taxon>
        <taxon>Nematocera</taxon>
        <taxon>Culicoidea</taxon>
        <taxon>Culicidae</taxon>
        <taxon>Anophelinae</taxon>
        <taxon>Anopheles</taxon>
    </lineage>
</organism>
<reference evidence="1" key="1">
    <citation type="submission" date="2018-01" db="EMBL/GenBank/DDBJ databases">
        <title>An insight into the sialome of Amazonian anophelines.</title>
        <authorList>
            <person name="Ribeiro J.M."/>
            <person name="Scarpassa V."/>
            <person name="Calvo E."/>
        </authorList>
    </citation>
    <scope>NUCLEOTIDE SEQUENCE</scope>
</reference>
<protein>
    <submittedName>
        <fullName evidence="1">Putative secreted protein</fullName>
    </submittedName>
</protein>